<dbReference type="Gene3D" id="3.30.2020.40">
    <property type="entry name" value="Uncharacterised protein PF10387, DUF2442"/>
    <property type="match status" value="1"/>
</dbReference>
<keyword evidence="2" id="KW-1185">Reference proteome</keyword>
<dbReference type="EMBL" id="SZVO01000002">
    <property type="protein sequence ID" value="TKT93516.1"/>
    <property type="molecule type" value="Genomic_DNA"/>
</dbReference>
<dbReference type="AlphaFoldDB" id="A0A4U6D9M5"/>
<organism evidence="1 2">
    <name type="scientific">Dyadobacter frigoris</name>
    <dbReference type="NCBI Taxonomy" id="2576211"/>
    <lineage>
        <taxon>Bacteria</taxon>
        <taxon>Pseudomonadati</taxon>
        <taxon>Bacteroidota</taxon>
        <taxon>Cytophagia</taxon>
        <taxon>Cytophagales</taxon>
        <taxon>Spirosomataceae</taxon>
        <taxon>Dyadobacter</taxon>
    </lineage>
</organism>
<dbReference type="OrthoDB" id="9807561at2"/>
<protein>
    <submittedName>
        <fullName evidence="1">DUF2442 domain-containing protein</fullName>
    </submittedName>
</protein>
<name>A0A4U6D9M5_9BACT</name>
<gene>
    <name evidence="1" type="ORF">FDK13_06640</name>
</gene>
<sequence>MEKYLFKPYLVKRSHSLSWFPKLLNASDEERENFELSLFGIHWEKIDEDLSFEGFFSFSK</sequence>
<reference evidence="1 2" key="1">
    <citation type="submission" date="2019-05" db="EMBL/GenBank/DDBJ databases">
        <title>Dyadobacter AR-3-8 sp. nov., isolated from arctic soil.</title>
        <authorList>
            <person name="Chaudhary D.K."/>
        </authorList>
    </citation>
    <scope>NUCLEOTIDE SEQUENCE [LARGE SCALE GENOMIC DNA]</scope>
    <source>
        <strain evidence="1 2">AR-3-8</strain>
    </source>
</reference>
<evidence type="ECO:0000313" key="2">
    <source>
        <dbReference type="Proteomes" id="UP000304900"/>
    </source>
</evidence>
<dbReference type="RefSeq" id="WP_137339191.1">
    <property type="nucleotide sequence ID" value="NZ_BSQH01000017.1"/>
</dbReference>
<dbReference type="Pfam" id="PF10387">
    <property type="entry name" value="DUF2442"/>
    <property type="match status" value="1"/>
</dbReference>
<comment type="caution">
    <text evidence="1">The sequence shown here is derived from an EMBL/GenBank/DDBJ whole genome shotgun (WGS) entry which is preliminary data.</text>
</comment>
<evidence type="ECO:0000313" key="1">
    <source>
        <dbReference type="EMBL" id="TKT93516.1"/>
    </source>
</evidence>
<proteinExistence type="predicted"/>
<dbReference type="InterPro" id="IPR018841">
    <property type="entry name" value="DUF2442"/>
</dbReference>
<accession>A0A4U6D9M5</accession>
<dbReference type="Proteomes" id="UP000304900">
    <property type="component" value="Unassembled WGS sequence"/>
</dbReference>